<name>A0A5Y2QL73_SALER</name>
<accession>A0A5Y2QL73</accession>
<dbReference type="AlphaFoldDB" id="A0A5Y2QL73"/>
<dbReference type="Gene3D" id="2.60.120.370">
    <property type="entry name" value="YhcH/YjgK/YiaL"/>
    <property type="match status" value="1"/>
</dbReference>
<dbReference type="PANTHER" id="PTHR34986:SF1">
    <property type="entry name" value="PROTEIN YIAL"/>
    <property type="match status" value="1"/>
</dbReference>
<gene>
    <name evidence="1" type="ORF">FLP03_09040</name>
</gene>
<dbReference type="SUPFAM" id="SSF51197">
    <property type="entry name" value="Clavaminate synthase-like"/>
    <property type="match status" value="1"/>
</dbReference>
<dbReference type="Pfam" id="PF04074">
    <property type="entry name" value="DUF386"/>
    <property type="match status" value="1"/>
</dbReference>
<dbReference type="GO" id="GO:0005829">
    <property type="term" value="C:cytosol"/>
    <property type="evidence" value="ECO:0007669"/>
    <property type="project" value="TreeGrafter"/>
</dbReference>
<dbReference type="Proteomes" id="UP000839641">
    <property type="component" value="Unassembled WGS sequence"/>
</dbReference>
<proteinExistence type="predicted"/>
<evidence type="ECO:0000313" key="1">
    <source>
        <dbReference type="EMBL" id="ECF4922367.1"/>
    </source>
</evidence>
<dbReference type="InterPro" id="IPR004375">
    <property type="entry name" value="NanQ/TabA/YiaL"/>
</dbReference>
<reference evidence="1" key="1">
    <citation type="submission" date="2019-07" db="EMBL/GenBank/DDBJ databases">
        <authorList>
            <consortium name="GenomeTrakr network: Whole genome sequencing for foodborne pathogen traceback"/>
        </authorList>
    </citation>
    <scope>NUCLEOTIDE SEQUENCE [LARGE SCALE GENOMIC DNA]</scope>
    <source>
        <strain evidence="1">FDA00014297</strain>
    </source>
</reference>
<dbReference type="InterPro" id="IPR037012">
    <property type="entry name" value="NanQ/TabA/YiaL_sf"/>
</dbReference>
<organism evidence="1">
    <name type="scientific">Salmonella enterica subsp. arizonae</name>
    <dbReference type="NCBI Taxonomy" id="59203"/>
    <lineage>
        <taxon>Bacteria</taxon>
        <taxon>Pseudomonadati</taxon>
        <taxon>Pseudomonadota</taxon>
        <taxon>Gammaproteobacteria</taxon>
        <taxon>Enterobacterales</taxon>
        <taxon>Enterobacteriaceae</taxon>
        <taxon>Salmonella</taxon>
    </lineage>
</organism>
<comment type="caution">
    <text evidence="1">The sequence shown here is derived from an EMBL/GenBank/DDBJ whole genome shotgun (WGS) entry which is preliminary data.</text>
</comment>
<protein>
    <submittedName>
        <fullName evidence="1">DUF386 domain-containing protein</fullName>
    </submittedName>
</protein>
<sequence length="159" mass="18145">MIYGDIALMTPSQVGALHPTIAKVIHYLSKNDLSLFPPGEKFYIQDDTIFFTVVEPMTKPLSDCRPEVHRKYLDLHFLIAGQERICVSFDDGKNEIIETHPGERDVTFYAGDRIKDNVLTLTPGQFVIVFPEEVHRACYMVDHPEKIKKTVVKINLSLL</sequence>
<dbReference type="EMBL" id="AAILJL010000005">
    <property type="protein sequence ID" value="ECF4922367.1"/>
    <property type="molecule type" value="Genomic_DNA"/>
</dbReference>
<dbReference type="PANTHER" id="PTHR34986">
    <property type="entry name" value="EVOLVED BETA-GALACTOSIDASE SUBUNIT BETA"/>
    <property type="match status" value="1"/>
</dbReference>
<dbReference type="NCBIfam" id="TIGR00022">
    <property type="entry name" value="YhcH/YjgK/YiaL family protein"/>
    <property type="match status" value="1"/>
</dbReference>